<comment type="catalytic activity">
    <reaction evidence="15">
        <text>(2R)-2,3-bisphosphoglycerate + H2O = (2R)-2-phosphoglycerate + phosphate</text>
        <dbReference type="Rhea" id="RHEA:27381"/>
        <dbReference type="ChEBI" id="CHEBI:15377"/>
        <dbReference type="ChEBI" id="CHEBI:43474"/>
        <dbReference type="ChEBI" id="CHEBI:58248"/>
        <dbReference type="ChEBI" id="CHEBI:58289"/>
        <dbReference type="EC" id="3.1.3.80"/>
    </reaction>
    <physiologicalReaction direction="left-to-right" evidence="15">
        <dbReference type="Rhea" id="RHEA:27382"/>
    </physiologicalReaction>
</comment>
<protein>
    <recommendedName>
        <fullName evidence="5">Multiple inositol polyphosphate phosphatase 1</fullName>
        <ecNumber evidence="4">3.1.3.62</ecNumber>
        <ecNumber evidence="3">3.1.3.80</ecNumber>
    </recommendedName>
    <alternativeName>
        <fullName evidence="11">2,3-bisphosphoglycerate 3-phosphatase</fullName>
    </alternativeName>
</protein>
<dbReference type="InterPro" id="IPR029033">
    <property type="entry name" value="His_PPase_superfam"/>
</dbReference>
<dbReference type="PROSITE" id="PS00616">
    <property type="entry name" value="HIS_ACID_PHOSPHAT_1"/>
    <property type="match status" value="1"/>
</dbReference>
<comment type="catalytic activity">
    <reaction evidence="14">
        <text>1D-myo-inositol hexakisphosphate + H2O = 1D-myo-inositol 1,2,4,5,6-pentakisphosphate + phosphate</text>
        <dbReference type="Rhea" id="RHEA:16989"/>
        <dbReference type="ChEBI" id="CHEBI:15377"/>
        <dbReference type="ChEBI" id="CHEBI:43474"/>
        <dbReference type="ChEBI" id="CHEBI:57798"/>
        <dbReference type="ChEBI" id="CHEBI:58130"/>
        <dbReference type="EC" id="3.1.3.62"/>
    </reaction>
    <physiologicalReaction direction="left-to-right" evidence="14">
        <dbReference type="Rhea" id="RHEA:16990"/>
    </physiologicalReaction>
</comment>
<evidence type="ECO:0000256" key="12">
    <source>
        <dbReference type="ARBA" id="ARBA00043668"/>
    </source>
</evidence>
<name>A0A9W8GBG4_9FUNG</name>
<evidence type="ECO:0000313" key="17">
    <source>
        <dbReference type="EMBL" id="KAJ2680154.1"/>
    </source>
</evidence>
<dbReference type="AlphaFoldDB" id="A0A9W8GBG4"/>
<dbReference type="GO" id="GO:0052745">
    <property type="term" value="F:inositol phosphate phosphatase activity"/>
    <property type="evidence" value="ECO:0007669"/>
    <property type="project" value="TreeGrafter"/>
</dbReference>
<proteinExistence type="inferred from homology"/>
<comment type="catalytic activity">
    <reaction evidence="13">
        <text>1D-myo-inositol 1,2,4,5,6-pentakisphosphate + H2O = 1D-myo-inositol 1,2,5,6-tetrakisphosphate + phosphate</text>
        <dbReference type="Rhea" id="RHEA:77115"/>
        <dbReference type="ChEBI" id="CHEBI:15377"/>
        <dbReference type="ChEBI" id="CHEBI:43474"/>
        <dbReference type="ChEBI" id="CHEBI:57798"/>
        <dbReference type="ChEBI" id="CHEBI:195535"/>
        <dbReference type="EC" id="3.1.3.62"/>
    </reaction>
    <physiologicalReaction direction="left-to-right" evidence="13">
        <dbReference type="Rhea" id="RHEA:77116"/>
    </physiologicalReaction>
</comment>
<dbReference type="PIRSF" id="PIRSF000894">
    <property type="entry name" value="Acid_phosphatase"/>
    <property type="match status" value="1"/>
</dbReference>
<feature type="disulfide bond" evidence="16">
    <location>
        <begin position="400"/>
        <end position="405"/>
    </location>
</feature>
<dbReference type="PANTHER" id="PTHR20963:SF8">
    <property type="entry name" value="MULTIPLE INOSITOL POLYPHOSPHATE PHOSPHATASE 1"/>
    <property type="match status" value="1"/>
</dbReference>
<evidence type="ECO:0000313" key="18">
    <source>
        <dbReference type="Proteomes" id="UP001151518"/>
    </source>
</evidence>
<comment type="catalytic activity">
    <reaction evidence="12">
        <text>1D-myo-inositol 1,2,5,6-tetrakisphosphate + H2O = 1D-myo-inositol 1,2,6-trisphosphate + phosphate</text>
        <dbReference type="Rhea" id="RHEA:77119"/>
        <dbReference type="ChEBI" id="CHEBI:15377"/>
        <dbReference type="ChEBI" id="CHEBI:43474"/>
        <dbReference type="ChEBI" id="CHEBI:195535"/>
        <dbReference type="ChEBI" id="CHEBI:195537"/>
        <dbReference type="EC" id="3.1.3.62"/>
    </reaction>
    <physiologicalReaction direction="left-to-right" evidence="12">
        <dbReference type="Rhea" id="RHEA:77120"/>
    </physiologicalReaction>
</comment>
<evidence type="ECO:0000256" key="13">
    <source>
        <dbReference type="ARBA" id="ARBA00043671"/>
    </source>
</evidence>
<organism evidence="17 18">
    <name type="scientific">Coemansia spiralis</name>
    <dbReference type="NCBI Taxonomy" id="417178"/>
    <lineage>
        <taxon>Eukaryota</taxon>
        <taxon>Fungi</taxon>
        <taxon>Fungi incertae sedis</taxon>
        <taxon>Zoopagomycota</taxon>
        <taxon>Kickxellomycotina</taxon>
        <taxon>Kickxellomycetes</taxon>
        <taxon>Kickxellales</taxon>
        <taxon>Kickxellaceae</taxon>
        <taxon>Coemansia</taxon>
    </lineage>
</organism>
<evidence type="ECO:0000256" key="2">
    <source>
        <dbReference type="ARBA" id="ARBA00008422"/>
    </source>
</evidence>
<dbReference type="InterPro" id="IPR016274">
    <property type="entry name" value="Histidine_acid_Pase_euk"/>
</dbReference>
<keyword evidence="9" id="KW-0472">Membrane</keyword>
<keyword evidence="10" id="KW-0325">Glycoprotein</keyword>
<comment type="caution">
    <text evidence="17">The sequence shown here is derived from an EMBL/GenBank/DDBJ whole genome shotgun (WGS) entry which is preliminary data.</text>
</comment>
<dbReference type="PANTHER" id="PTHR20963">
    <property type="entry name" value="MULTIPLE INOSITOL POLYPHOSPHATE PHOSPHATASE-RELATED"/>
    <property type="match status" value="1"/>
</dbReference>
<evidence type="ECO:0000256" key="15">
    <source>
        <dbReference type="ARBA" id="ARBA00043832"/>
    </source>
</evidence>
<keyword evidence="7" id="KW-0732">Signal</keyword>
<gene>
    <name evidence="17" type="ORF">GGI25_001046</name>
</gene>
<dbReference type="GO" id="GO:0005886">
    <property type="term" value="C:plasma membrane"/>
    <property type="evidence" value="ECO:0007669"/>
    <property type="project" value="UniProtKB-SubCell"/>
</dbReference>
<dbReference type="EC" id="3.1.3.80" evidence="3"/>
<evidence type="ECO:0000256" key="5">
    <source>
        <dbReference type="ARBA" id="ARBA00018097"/>
    </source>
</evidence>
<reference evidence="17" key="1">
    <citation type="submission" date="2022-07" db="EMBL/GenBank/DDBJ databases">
        <title>Phylogenomic reconstructions and comparative analyses of Kickxellomycotina fungi.</title>
        <authorList>
            <person name="Reynolds N.K."/>
            <person name="Stajich J.E."/>
            <person name="Barry K."/>
            <person name="Grigoriev I.V."/>
            <person name="Crous P."/>
            <person name="Smith M.E."/>
        </authorList>
    </citation>
    <scope>NUCLEOTIDE SEQUENCE</scope>
    <source>
        <strain evidence="17">NRRL 3115</strain>
    </source>
</reference>
<dbReference type="GO" id="GO:0034417">
    <property type="term" value="F:bisphosphoglycerate 3-phosphatase activity"/>
    <property type="evidence" value="ECO:0007669"/>
    <property type="project" value="UniProtKB-EC"/>
</dbReference>
<keyword evidence="6" id="KW-1003">Cell membrane</keyword>
<evidence type="ECO:0000256" key="6">
    <source>
        <dbReference type="ARBA" id="ARBA00022475"/>
    </source>
</evidence>
<accession>A0A9W8GBG4</accession>
<evidence type="ECO:0000256" key="4">
    <source>
        <dbReference type="ARBA" id="ARBA00013040"/>
    </source>
</evidence>
<evidence type="ECO:0000256" key="8">
    <source>
        <dbReference type="ARBA" id="ARBA00022801"/>
    </source>
</evidence>
<sequence>MAVFYSSSMIRTRPAHTAVTAGNFGTKKLSLSTKAPYPDTKIPNIALPRSFELVQVQQLTRHGARYPTLAEIDELKRVYKLAKPYVPSKWLVEDLVDARNAGLLAESGRQEIARIAERSLRHYNQILKEAIGSSGSVRFVSSERQRTQDSAREFWRVLSTINAKLPPVTVLPQANDTILSMHHICPVWLRDSALVQQHVVVRELQKFDSINGRAIQEKIKRRLGSAKTAFTMDDVQTMYTLCAYDISLYQEPNYWCTLFDSTTADYLELRKDIYYSRMYGPYGADINKRMACALMTDMLRDIDLATTAADSRRAVSTFRFGHAETVMFVSALLGLEDTLGSVNTPIVGNMTLADARQRGFKTTMLAPFSANLILELYRHGQQTYYFRLLLNEQPIRLSVCDDDICQLDILRNELAAHVGCNFNQICKVE</sequence>
<keyword evidence="8" id="KW-0378">Hydrolase</keyword>
<evidence type="ECO:0000256" key="11">
    <source>
        <dbReference type="ARBA" id="ARBA00031642"/>
    </source>
</evidence>
<evidence type="ECO:0000256" key="9">
    <source>
        <dbReference type="ARBA" id="ARBA00023136"/>
    </source>
</evidence>
<dbReference type="EC" id="3.1.3.62" evidence="4"/>
<dbReference type="InterPro" id="IPR000560">
    <property type="entry name" value="His_Pase_clade-2"/>
</dbReference>
<dbReference type="EMBL" id="JANBTW010000007">
    <property type="protein sequence ID" value="KAJ2680154.1"/>
    <property type="molecule type" value="Genomic_DNA"/>
</dbReference>
<dbReference type="CDD" id="cd07061">
    <property type="entry name" value="HP_HAP_like"/>
    <property type="match status" value="1"/>
</dbReference>
<dbReference type="Gene3D" id="3.40.50.1240">
    <property type="entry name" value="Phosphoglycerate mutase-like"/>
    <property type="match status" value="1"/>
</dbReference>
<dbReference type="GO" id="GO:0003993">
    <property type="term" value="F:acid phosphatase activity"/>
    <property type="evidence" value="ECO:0007669"/>
    <property type="project" value="TreeGrafter"/>
</dbReference>
<evidence type="ECO:0000256" key="1">
    <source>
        <dbReference type="ARBA" id="ARBA00004236"/>
    </source>
</evidence>
<evidence type="ECO:0000256" key="7">
    <source>
        <dbReference type="ARBA" id="ARBA00022729"/>
    </source>
</evidence>
<evidence type="ECO:0000256" key="14">
    <source>
        <dbReference type="ARBA" id="ARBA00043691"/>
    </source>
</evidence>
<keyword evidence="16" id="KW-1015">Disulfide bond</keyword>
<dbReference type="OrthoDB" id="6509975at2759"/>
<comment type="subcellular location">
    <subcellularLocation>
        <location evidence="1">Cell membrane</location>
    </subcellularLocation>
</comment>
<evidence type="ECO:0000256" key="16">
    <source>
        <dbReference type="PIRSR" id="PIRSR000894-2"/>
    </source>
</evidence>
<dbReference type="SUPFAM" id="SSF53254">
    <property type="entry name" value="Phosphoglycerate mutase-like"/>
    <property type="match status" value="1"/>
</dbReference>
<dbReference type="InterPro" id="IPR033379">
    <property type="entry name" value="Acid_Pase_AS"/>
</dbReference>
<evidence type="ECO:0000256" key="3">
    <source>
        <dbReference type="ARBA" id="ARBA00012976"/>
    </source>
</evidence>
<feature type="disulfide bond" evidence="16">
    <location>
        <begin position="242"/>
        <end position="256"/>
    </location>
</feature>
<comment type="similarity">
    <text evidence="2">Belongs to the histidine acid phosphatase family. MINPP1 subfamily.</text>
</comment>
<dbReference type="Proteomes" id="UP001151518">
    <property type="component" value="Unassembled WGS sequence"/>
</dbReference>
<evidence type="ECO:0000256" key="10">
    <source>
        <dbReference type="ARBA" id="ARBA00023180"/>
    </source>
</evidence>
<dbReference type="Pfam" id="PF00328">
    <property type="entry name" value="His_Phos_2"/>
    <property type="match status" value="1"/>
</dbReference>